<dbReference type="Gene3D" id="1.25.40.10">
    <property type="entry name" value="Tetratricopeptide repeat domain"/>
    <property type="match status" value="1"/>
</dbReference>
<feature type="domain" description="YbgF trimerisation" evidence="3">
    <location>
        <begin position="62"/>
        <end position="119"/>
    </location>
</feature>
<dbReference type="AlphaFoldDB" id="A0A4Y7XEX3"/>
<comment type="subcellular location">
    <subcellularLocation>
        <location evidence="1">Periplasm</location>
    </subcellularLocation>
</comment>
<comment type="caution">
    <text evidence="4">The sequence shown here is derived from an EMBL/GenBank/DDBJ whole genome shotgun (WGS) entry which is preliminary data.</text>
</comment>
<feature type="compositionally biased region" description="Polar residues" evidence="2">
    <location>
        <begin position="140"/>
        <end position="158"/>
    </location>
</feature>
<comment type="similarity">
    <text evidence="1">Belongs to the CpoB family.</text>
</comment>
<dbReference type="InterPro" id="IPR011990">
    <property type="entry name" value="TPR-like_helical_dom_sf"/>
</dbReference>
<dbReference type="Gene3D" id="1.20.5.110">
    <property type="match status" value="1"/>
</dbReference>
<proteinExistence type="inferred from homology"/>
<dbReference type="GO" id="GO:0043093">
    <property type="term" value="P:FtsZ-dependent cytokinesis"/>
    <property type="evidence" value="ECO:0007669"/>
    <property type="project" value="UniProtKB-UniRule"/>
</dbReference>
<organism evidence="4 5">
    <name type="scientific">Alkanindiges illinoisensis</name>
    <dbReference type="NCBI Taxonomy" id="197183"/>
    <lineage>
        <taxon>Bacteria</taxon>
        <taxon>Pseudomonadati</taxon>
        <taxon>Pseudomonadota</taxon>
        <taxon>Gammaproteobacteria</taxon>
        <taxon>Moraxellales</taxon>
        <taxon>Moraxellaceae</taxon>
        <taxon>Alkanindiges</taxon>
    </lineage>
</organism>
<feature type="compositionally biased region" description="Low complexity" evidence="2">
    <location>
        <begin position="175"/>
        <end position="191"/>
    </location>
</feature>
<dbReference type="Pfam" id="PF13174">
    <property type="entry name" value="TPR_6"/>
    <property type="match status" value="1"/>
</dbReference>
<dbReference type="Proteomes" id="UP000297834">
    <property type="component" value="Unassembled WGS sequence"/>
</dbReference>
<dbReference type="EMBL" id="SNTY01000009">
    <property type="protein sequence ID" value="TEU30361.1"/>
    <property type="molecule type" value="Genomic_DNA"/>
</dbReference>
<name>A0A4Y7XEX3_9GAMM</name>
<feature type="chain" id="PRO_5021521058" description="Cell division coordinator CpoB" evidence="1">
    <location>
        <begin position="35"/>
        <end position="334"/>
    </location>
</feature>
<gene>
    <name evidence="1" type="primary">cpoB</name>
    <name evidence="4" type="ORF">E2B99_02355</name>
</gene>
<dbReference type="GO" id="GO:0070206">
    <property type="term" value="P:protein trimerization"/>
    <property type="evidence" value="ECO:0007669"/>
    <property type="project" value="InterPro"/>
</dbReference>
<dbReference type="InterPro" id="IPR032519">
    <property type="entry name" value="YbgF_tri"/>
</dbReference>
<protein>
    <recommendedName>
        <fullName evidence="1">Cell division coordinator CpoB</fullName>
    </recommendedName>
</protein>
<feature type="region of interest" description="Disordered" evidence="2">
    <location>
        <begin position="115"/>
        <end position="211"/>
    </location>
</feature>
<accession>A0A4Y7XEX3</accession>
<comment type="function">
    <text evidence="1">Mediates coordination of peptidoglycan synthesis and outer membrane constriction during cell division.</text>
</comment>
<keyword evidence="5" id="KW-1185">Reference proteome</keyword>
<dbReference type="SUPFAM" id="SSF48452">
    <property type="entry name" value="TPR-like"/>
    <property type="match status" value="1"/>
</dbReference>
<dbReference type="InterPro" id="IPR034706">
    <property type="entry name" value="CpoB"/>
</dbReference>
<keyword evidence="1" id="KW-0732">Signal</keyword>
<evidence type="ECO:0000256" key="2">
    <source>
        <dbReference type="SAM" id="MobiDB-lite"/>
    </source>
</evidence>
<reference evidence="4 5" key="1">
    <citation type="submission" date="2019-03" db="EMBL/GenBank/DDBJ databases">
        <title>Alkanindiges illinoisensis: a potential pathogenic isolated from ascites of a gastric cancer patient with abdominal metastasis.</title>
        <authorList>
            <person name="Hu X."/>
            <person name="Yang B."/>
            <person name="Yan X."/>
            <person name="Lin L."/>
            <person name="Zhao H."/>
            <person name="Zhou F."/>
            <person name="Su B."/>
            <person name="Chen J."/>
            <person name="Rui Y."/>
            <person name="Wang Q."/>
            <person name="Zheng L."/>
        </authorList>
    </citation>
    <scope>NUCLEOTIDE SEQUENCE [LARGE SCALE GENOMIC DNA]</scope>
    <source>
        <strain evidence="4 5">NFYY 23406</strain>
    </source>
</reference>
<sequence precursor="true">MLLFMASFSISKKFMQGLLLAGALGMTALPQAQAVPIEQGSLTQANNSAVSSAGSAATDDQGSTLWQLYQQVQQLQQEVRELRGQLESQQDTLDRTQKEVKNRYTDLDQRLELLKEQTQPADENSDNPDDGTGNGDTNSATPEANSPVSNPPGTNMTPPDNPKPAAKTTSPALDANPPVSSTPSAPASSKPSSDKTLYVQQDGSNDKQPDKQAYISAYDAYKAGGASKAIKPMQQFIASFPNSVYVPNAYYWLGEFYLASNPADFVKAKKSFNEVITKYPKSAKASTALYRVATITQEIDKRTSEATALMKKLVRDYSGSPEAQYARSFITAHP</sequence>
<dbReference type="InterPro" id="IPR019734">
    <property type="entry name" value="TPR_rpt"/>
</dbReference>
<evidence type="ECO:0000313" key="4">
    <source>
        <dbReference type="EMBL" id="TEU30361.1"/>
    </source>
</evidence>
<dbReference type="HAMAP" id="MF_02066">
    <property type="entry name" value="CpoB"/>
    <property type="match status" value="1"/>
</dbReference>
<feature type="signal peptide" evidence="1">
    <location>
        <begin position="1"/>
        <end position="34"/>
    </location>
</feature>
<dbReference type="OrthoDB" id="9768142at2"/>
<keyword evidence="1" id="KW-0132">Cell division</keyword>
<dbReference type="GO" id="GO:0030288">
    <property type="term" value="C:outer membrane-bounded periplasmic space"/>
    <property type="evidence" value="ECO:0007669"/>
    <property type="project" value="UniProtKB-UniRule"/>
</dbReference>
<evidence type="ECO:0000259" key="3">
    <source>
        <dbReference type="Pfam" id="PF16331"/>
    </source>
</evidence>
<dbReference type="Pfam" id="PF16331">
    <property type="entry name" value="TolA_bind_tri"/>
    <property type="match status" value="1"/>
</dbReference>
<evidence type="ECO:0000313" key="5">
    <source>
        <dbReference type="Proteomes" id="UP000297834"/>
    </source>
</evidence>
<dbReference type="STRING" id="1120977.GCA_000619845_00503"/>
<evidence type="ECO:0000256" key="1">
    <source>
        <dbReference type="HAMAP-Rule" id="MF_02066"/>
    </source>
</evidence>
<keyword evidence="1" id="KW-0131">Cell cycle</keyword>
<keyword evidence="1" id="KW-0574">Periplasm</keyword>
<feature type="compositionally biased region" description="Polar residues" evidence="2">
    <location>
        <begin position="194"/>
        <end position="203"/>
    </location>
</feature>